<comment type="caution">
    <text evidence="1">The sequence shown here is derived from an EMBL/GenBank/DDBJ whole genome shotgun (WGS) entry which is preliminary data.</text>
</comment>
<gene>
    <name evidence="1" type="ORF">GHO28_24275</name>
</gene>
<accession>A0A6I1WR41</accession>
<dbReference type="EMBL" id="WIVV01000176">
    <property type="protein sequence ID" value="MQU45594.1"/>
    <property type="molecule type" value="Genomic_DNA"/>
</dbReference>
<name>A0A6I1WR41_9PSED</name>
<reference evidence="1 2" key="1">
    <citation type="submission" date="2019-10" db="EMBL/GenBank/DDBJ databases">
        <title>Evaluation of single-gene subtyping targets for Pseudomonas.</title>
        <authorList>
            <person name="Reichler S.J."/>
            <person name="Orsi R.H."/>
            <person name="Wiedmann M."/>
            <person name="Martin N.H."/>
            <person name="Murphy S.I."/>
        </authorList>
    </citation>
    <scope>NUCLEOTIDE SEQUENCE [LARGE SCALE GENOMIC DNA]</scope>
    <source>
        <strain evidence="1 2">FSL R10-1876</strain>
    </source>
</reference>
<evidence type="ECO:0000313" key="2">
    <source>
        <dbReference type="Proteomes" id="UP000466863"/>
    </source>
</evidence>
<protein>
    <submittedName>
        <fullName evidence="1">Uncharacterized protein</fullName>
    </submittedName>
</protein>
<dbReference type="AlphaFoldDB" id="A0A6I1WR41"/>
<organism evidence="1 2">
    <name type="scientific">Pseudomonas helleri</name>
    <dbReference type="NCBI Taxonomy" id="1608996"/>
    <lineage>
        <taxon>Bacteria</taxon>
        <taxon>Pseudomonadati</taxon>
        <taxon>Pseudomonadota</taxon>
        <taxon>Gammaproteobacteria</taxon>
        <taxon>Pseudomonadales</taxon>
        <taxon>Pseudomonadaceae</taxon>
        <taxon>Pseudomonas</taxon>
    </lineage>
</organism>
<evidence type="ECO:0000313" key="1">
    <source>
        <dbReference type="EMBL" id="MQU45594.1"/>
    </source>
</evidence>
<proteinExistence type="predicted"/>
<dbReference type="RefSeq" id="WP_153357384.1">
    <property type="nucleotide sequence ID" value="NZ_WIVV01000176.1"/>
</dbReference>
<dbReference type="Proteomes" id="UP000466863">
    <property type="component" value="Unassembled WGS sequence"/>
</dbReference>
<sequence length="99" mass="11791">MGYCKFCDICFIAFCFFVFILYVNPQAFSKPAHEQAIAEYNRIERVKEQQRQENINFSNCVSKTYFKSARTSDNHLMTEAHRFSFQNGECNEVVEVYYR</sequence>